<dbReference type="Gene3D" id="3.40.50.720">
    <property type="entry name" value="NAD(P)-binding Rossmann-like Domain"/>
    <property type="match status" value="1"/>
</dbReference>
<accession>A0ABV9F4A1</accession>
<evidence type="ECO:0000313" key="3">
    <source>
        <dbReference type="Proteomes" id="UP001595957"/>
    </source>
</evidence>
<dbReference type="RefSeq" id="WP_380805904.1">
    <property type="nucleotide sequence ID" value="NZ_JBHSFZ010000044.1"/>
</dbReference>
<name>A0ABV9F4A1_9SPHN</name>
<dbReference type="PANTHER" id="PTHR42760">
    <property type="entry name" value="SHORT-CHAIN DEHYDROGENASES/REDUCTASES FAMILY MEMBER"/>
    <property type="match status" value="1"/>
</dbReference>
<dbReference type="EMBL" id="JBHSFZ010000044">
    <property type="protein sequence ID" value="MFC4595576.1"/>
    <property type="molecule type" value="Genomic_DNA"/>
</dbReference>
<reference evidence="3" key="1">
    <citation type="journal article" date="2019" name="Int. J. Syst. Evol. Microbiol.">
        <title>The Global Catalogue of Microorganisms (GCM) 10K type strain sequencing project: providing services to taxonomists for standard genome sequencing and annotation.</title>
        <authorList>
            <consortium name="The Broad Institute Genomics Platform"/>
            <consortium name="The Broad Institute Genome Sequencing Center for Infectious Disease"/>
            <person name="Wu L."/>
            <person name="Ma J."/>
        </authorList>
    </citation>
    <scope>NUCLEOTIDE SEQUENCE [LARGE SCALE GENOMIC DNA]</scope>
    <source>
        <strain evidence="3">NBRC 103632</strain>
    </source>
</reference>
<dbReference type="PRINTS" id="PR00080">
    <property type="entry name" value="SDRFAMILY"/>
</dbReference>
<comment type="caution">
    <text evidence="2">The sequence shown here is derived from an EMBL/GenBank/DDBJ whole genome shotgun (WGS) entry which is preliminary data.</text>
</comment>
<dbReference type="PROSITE" id="PS00061">
    <property type="entry name" value="ADH_SHORT"/>
    <property type="match status" value="1"/>
</dbReference>
<gene>
    <name evidence="2" type="ORF">ACFO3E_15470</name>
</gene>
<keyword evidence="3" id="KW-1185">Reference proteome</keyword>
<dbReference type="InterPro" id="IPR020904">
    <property type="entry name" value="Sc_DH/Rdtase_CS"/>
</dbReference>
<dbReference type="EC" id="1.1.1.-" evidence="2"/>
<dbReference type="InterPro" id="IPR036291">
    <property type="entry name" value="NAD(P)-bd_dom_sf"/>
</dbReference>
<proteinExistence type="inferred from homology"/>
<dbReference type="Proteomes" id="UP001595957">
    <property type="component" value="Unassembled WGS sequence"/>
</dbReference>
<dbReference type="PRINTS" id="PR00081">
    <property type="entry name" value="GDHRDH"/>
</dbReference>
<evidence type="ECO:0000313" key="2">
    <source>
        <dbReference type="EMBL" id="MFC4595576.1"/>
    </source>
</evidence>
<dbReference type="InterPro" id="IPR002347">
    <property type="entry name" value="SDR_fam"/>
</dbReference>
<keyword evidence="2" id="KW-0560">Oxidoreductase</keyword>
<comment type="similarity">
    <text evidence="1">Belongs to the short-chain dehydrogenases/reductases (SDR) family.</text>
</comment>
<dbReference type="Pfam" id="PF13561">
    <property type="entry name" value="adh_short_C2"/>
    <property type="match status" value="1"/>
</dbReference>
<protein>
    <submittedName>
        <fullName evidence="2">SDR family NAD(P)-dependent oxidoreductase</fullName>
        <ecNumber evidence="2">1.1.1.-</ecNumber>
    </submittedName>
</protein>
<organism evidence="2 3">
    <name type="scientific">Sphingobium tyrosinilyticum</name>
    <dbReference type="NCBI Taxonomy" id="2715436"/>
    <lineage>
        <taxon>Bacteria</taxon>
        <taxon>Pseudomonadati</taxon>
        <taxon>Pseudomonadota</taxon>
        <taxon>Alphaproteobacteria</taxon>
        <taxon>Sphingomonadales</taxon>
        <taxon>Sphingomonadaceae</taxon>
        <taxon>Sphingobium</taxon>
    </lineage>
</organism>
<sequence>MKGEAMFDFTGSHVLVTGGSSGIGAGIATAFLQAGARVIITGTRDTVEPELIPPGADYLPLRLHDRDSIHALARELDKLDILVNNAGGTAVPEDFDAAIDANLKGVHALTTACLPLLAQSDHDGGGAVVTIASMMAIFGNSIFPGYSAAKAGLLLLTKSLAQQWGAKGVRINAVAPGPVRTRMTERYADDPAYGPATAQRMALGRWGTPEDIAGPTLFLASSAARFITGECLVASGGYMIAEA</sequence>
<dbReference type="GO" id="GO:0016491">
    <property type="term" value="F:oxidoreductase activity"/>
    <property type="evidence" value="ECO:0007669"/>
    <property type="project" value="UniProtKB-KW"/>
</dbReference>
<dbReference type="SUPFAM" id="SSF51735">
    <property type="entry name" value="NAD(P)-binding Rossmann-fold domains"/>
    <property type="match status" value="1"/>
</dbReference>
<dbReference type="CDD" id="cd05233">
    <property type="entry name" value="SDR_c"/>
    <property type="match status" value="1"/>
</dbReference>
<evidence type="ECO:0000256" key="1">
    <source>
        <dbReference type="ARBA" id="ARBA00006484"/>
    </source>
</evidence>